<comment type="pathway">
    <text evidence="1 14">Amino-acid biosynthesis; L-threonine biosynthesis; L-threonine from L-aspartate: step 3/5.</text>
</comment>
<dbReference type="PANTHER" id="PTHR43331">
    <property type="entry name" value="HOMOSERINE DEHYDROGENASE"/>
    <property type="match status" value="1"/>
</dbReference>
<dbReference type="Pfam" id="PF03447">
    <property type="entry name" value="NAD_binding_3"/>
    <property type="match status" value="1"/>
</dbReference>
<feature type="active site" description="Proton donor" evidence="12">
    <location>
        <position position="199"/>
    </location>
</feature>
<evidence type="ECO:0000256" key="15">
    <source>
        <dbReference type="RuleBase" id="RU004171"/>
    </source>
</evidence>
<dbReference type="GO" id="GO:0009088">
    <property type="term" value="P:threonine biosynthetic process"/>
    <property type="evidence" value="ECO:0007669"/>
    <property type="project" value="UniProtKB-KW"/>
</dbReference>
<organism evidence="18 19">
    <name type="scientific">Citroniella saccharovorans</name>
    <dbReference type="NCBI Taxonomy" id="2053367"/>
    <lineage>
        <taxon>Bacteria</taxon>
        <taxon>Bacillati</taxon>
        <taxon>Bacillota</taxon>
        <taxon>Tissierellia</taxon>
        <taxon>Tissierellales</taxon>
        <taxon>Peptoniphilaceae</taxon>
        <taxon>Citroniella</taxon>
    </lineage>
</organism>
<evidence type="ECO:0000256" key="4">
    <source>
        <dbReference type="ARBA" id="ARBA00013213"/>
    </source>
</evidence>
<evidence type="ECO:0000256" key="7">
    <source>
        <dbReference type="ARBA" id="ARBA00022697"/>
    </source>
</evidence>
<dbReference type="InterPro" id="IPR001342">
    <property type="entry name" value="HDH_cat"/>
</dbReference>
<keyword evidence="8 14" id="KW-0560">Oxidoreductase</keyword>
<dbReference type="PANTHER" id="PTHR43331:SF1">
    <property type="entry name" value="HOMOSERINE DEHYDROGENASE"/>
    <property type="match status" value="1"/>
</dbReference>
<dbReference type="GO" id="GO:0004412">
    <property type="term" value="F:homoserine dehydrogenase activity"/>
    <property type="evidence" value="ECO:0007669"/>
    <property type="project" value="UniProtKB-EC"/>
</dbReference>
<evidence type="ECO:0000256" key="11">
    <source>
        <dbReference type="ARBA" id="ARBA00048841"/>
    </source>
</evidence>
<comment type="catalytic activity">
    <reaction evidence="11">
        <text>L-homoserine + NADP(+) = L-aspartate 4-semialdehyde + NADPH + H(+)</text>
        <dbReference type="Rhea" id="RHEA:15761"/>
        <dbReference type="ChEBI" id="CHEBI:15378"/>
        <dbReference type="ChEBI" id="CHEBI:57476"/>
        <dbReference type="ChEBI" id="CHEBI:57783"/>
        <dbReference type="ChEBI" id="CHEBI:58349"/>
        <dbReference type="ChEBI" id="CHEBI:537519"/>
        <dbReference type="EC" id="1.1.1.3"/>
    </reaction>
    <physiologicalReaction direction="right-to-left" evidence="11">
        <dbReference type="Rhea" id="RHEA:15763"/>
    </physiologicalReaction>
</comment>
<dbReference type="AlphaFoldDB" id="A0AAW9MLY1"/>
<keyword evidence="10 14" id="KW-0486">Methionine biosynthesis</keyword>
<dbReference type="InterPro" id="IPR036291">
    <property type="entry name" value="NAD(P)-bd_dom_sf"/>
</dbReference>
<evidence type="ECO:0000256" key="14">
    <source>
        <dbReference type="RuleBase" id="RU000579"/>
    </source>
</evidence>
<gene>
    <name evidence="18" type="ORF">VLK81_00150</name>
</gene>
<evidence type="ECO:0000313" key="19">
    <source>
        <dbReference type="Proteomes" id="UP001357733"/>
    </source>
</evidence>
<dbReference type="EMBL" id="JAYKOT010000001">
    <property type="protein sequence ID" value="MEB3428468.1"/>
    <property type="molecule type" value="Genomic_DNA"/>
</dbReference>
<dbReference type="SUPFAM" id="SSF51735">
    <property type="entry name" value="NAD(P)-binding Rossmann-fold domains"/>
    <property type="match status" value="1"/>
</dbReference>
<evidence type="ECO:0000256" key="12">
    <source>
        <dbReference type="PIRSR" id="PIRSR036497-1"/>
    </source>
</evidence>
<reference evidence="18 19" key="1">
    <citation type="submission" date="2024-01" db="EMBL/GenBank/DDBJ databases">
        <title>Complete genome sequence of Citroniella saccharovorans strain M6.X9, isolated from human fecal sample.</title>
        <authorList>
            <person name="Cheng G."/>
            <person name="Westerholm M."/>
            <person name="Schnurer A."/>
        </authorList>
    </citation>
    <scope>NUCLEOTIDE SEQUENCE [LARGE SCALE GENOMIC DNA]</scope>
    <source>
        <strain evidence="18 19">DSM 29873</strain>
    </source>
</reference>
<feature type="domain" description="Aspartate/homoserine dehydrogenase NAD-binding" evidence="17">
    <location>
        <begin position="8"/>
        <end position="123"/>
    </location>
</feature>
<dbReference type="EC" id="1.1.1.3" evidence="4 14"/>
<dbReference type="FunFam" id="3.30.360.10:FF:000005">
    <property type="entry name" value="Homoserine dehydrogenase"/>
    <property type="match status" value="1"/>
</dbReference>
<evidence type="ECO:0000256" key="13">
    <source>
        <dbReference type="PIRSR" id="PIRSR036497-2"/>
    </source>
</evidence>
<comment type="caution">
    <text evidence="18">The sequence shown here is derived from an EMBL/GenBank/DDBJ whole genome shotgun (WGS) entry which is preliminary data.</text>
</comment>
<keyword evidence="13 14" id="KW-0521">NADP</keyword>
<dbReference type="PROSITE" id="PS01042">
    <property type="entry name" value="HOMOSER_DHGENASE"/>
    <property type="match status" value="1"/>
</dbReference>
<keyword evidence="9" id="KW-0915">Sodium</keyword>
<evidence type="ECO:0000256" key="8">
    <source>
        <dbReference type="ARBA" id="ARBA00023002"/>
    </source>
</evidence>
<dbReference type="Gene3D" id="3.40.50.720">
    <property type="entry name" value="NAD(P)-binding Rossmann-like Domain"/>
    <property type="match status" value="1"/>
</dbReference>
<evidence type="ECO:0000256" key="5">
    <source>
        <dbReference type="ARBA" id="ARBA00013376"/>
    </source>
</evidence>
<name>A0AAW9MLY1_9FIRM</name>
<evidence type="ECO:0000256" key="6">
    <source>
        <dbReference type="ARBA" id="ARBA00022605"/>
    </source>
</evidence>
<protein>
    <recommendedName>
        <fullName evidence="5 14">Homoserine dehydrogenase</fullName>
        <ecNumber evidence="4 14">1.1.1.3</ecNumber>
    </recommendedName>
</protein>
<dbReference type="SUPFAM" id="SSF55347">
    <property type="entry name" value="Glyceraldehyde-3-phosphate dehydrogenase-like, C-terminal domain"/>
    <property type="match status" value="1"/>
</dbReference>
<proteinExistence type="inferred from homology"/>
<keyword evidence="7 14" id="KW-0791">Threonine biosynthesis</keyword>
<sequence length="311" mass="34054">MIKIGLLGFGTVAGSFYDLVEENREGLEKITGQKIEFKKILVRNIGKYNRCKNLLTINKEDIFEDREINLIVEATGEVDRLASPIEEALKRGVNVISANKALISKYLERLILTSKKSKASLKFEGAVGGAIPILSNIEKLKAAGGVKKVIGVLNGTSNFILSQIENGLSFEKALELAKEKGYAEADPSADIDGIDTMRKINITSSLLFDKFFKEEEIETIGIRKINEDRIKDALKSGKTIKLIGYGDKNGKIYVRPEELEKNSILGSLKGGENAIVFFTENAGEIVIKGMGAGGRETAYSLVSDLIDIYGK</sequence>
<dbReference type="InterPro" id="IPR019811">
    <property type="entry name" value="HDH_CS"/>
</dbReference>
<evidence type="ECO:0000256" key="3">
    <source>
        <dbReference type="ARBA" id="ARBA00006753"/>
    </source>
</evidence>
<evidence type="ECO:0000256" key="9">
    <source>
        <dbReference type="ARBA" id="ARBA00023053"/>
    </source>
</evidence>
<feature type="domain" description="Homoserine dehydrogenase catalytic" evidence="16">
    <location>
        <begin position="132"/>
        <end position="306"/>
    </location>
</feature>
<dbReference type="GO" id="GO:0009086">
    <property type="term" value="P:methionine biosynthetic process"/>
    <property type="evidence" value="ECO:0007669"/>
    <property type="project" value="UniProtKB-KW"/>
</dbReference>
<keyword evidence="6 14" id="KW-0028">Amino-acid biosynthesis</keyword>
<evidence type="ECO:0000256" key="10">
    <source>
        <dbReference type="ARBA" id="ARBA00023167"/>
    </source>
</evidence>
<evidence type="ECO:0000256" key="2">
    <source>
        <dbReference type="ARBA" id="ARBA00005062"/>
    </source>
</evidence>
<keyword evidence="19" id="KW-1185">Reference proteome</keyword>
<dbReference type="Proteomes" id="UP001357733">
    <property type="component" value="Unassembled WGS sequence"/>
</dbReference>
<feature type="binding site" evidence="13">
    <location>
        <position position="100"/>
    </location>
    <ligand>
        <name>NADPH</name>
        <dbReference type="ChEBI" id="CHEBI:57783"/>
    </ligand>
</feature>
<evidence type="ECO:0000256" key="1">
    <source>
        <dbReference type="ARBA" id="ARBA00005056"/>
    </source>
</evidence>
<dbReference type="InterPro" id="IPR022697">
    <property type="entry name" value="HDH_short"/>
</dbReference>
<dbReference type="RefSeq" id="WP_324618553.1">
    <property type="nucleotide sequence ID" value="NZ_JAYKOT010000001.1"/>
</dbReference>
<dbReference type="NCBIfam" id="NF004976">
    <property type="entry name" value="PRK06349.1"/>
    <property type="match status" value="1"/>
</dbReference>
<evidence type="ECO:0000259" key="17">
    <source>
        <dbReference type="Pfam" id="PF03447"/>
    </source>
</evidence>
<feature type="binding site" evidence="13">
    <location>
        <position position="184"/>
    </location>
    <ligand>
        <name>L-homoserine</name>
        <dbReference type="ChEBI" id="CHEBI:57476"/>
    </ligand>
</feature>
<dbReference type="PIRSF" id="PIRSF036497">
    <property type="entry name" value="HDH_short"/>
    <property type="match status" value="1"/>
</dbReference>
<evidence type="ECO:0000313" key="18">
    <source>
        <dbReference type="EMBL" id="MEB3428468.1"/>
    </source>
</evidence>
<dbReference type="Pfam" id="PF00742">
    <property type="entry name" value="Homoserine_dh"/>
    <property type="match status" value="1"/>
</dbReference>
<dbReference type="InterPro" id="IPR005106">
    <property type="entry name" value="Asp/hSer_DH_NAD-bd"/>
</dbReference>
<evidence type="ECO:0000259" key="16">
    <source>
        <dbReference type="Pfam" id="PF00742"/>
    </source>
</evidence>
<dbReference type="Gene3D" id="3.30.360.10">
    <property type="entry name" value="Dihydrodipicolinate Reductase, domain 2"/>
    <property type="match status" value="1"/>
</dbReference>
<comment type="similarity">
    <text evidence="3 15">Belongs to the homoserine dehydrogenase family.</text>
</comment>
<accession>A0AAW9MLY1</accession>
<dbReference type="GO" id="GO:0050661">
    <property type="term" value="F:NADP binding"/>
    <property type="evidence" value="ECO:0007669"/>
    <property type="project" value="InterPro"/>
</dbReference>
<comment type="pathway">
    <text evidence="2 14">Amino-acid biosynthesis; L-methionine biosynthesis via de novo pathway; L-homoserine from L-aspartate: step 3/3.</text>
</comment>